<dbReference type="PROSITE" id="PS50885">
    <property type="entry name" value="HAMP"/>
    <property type="match status" value="1"/>
</dbReference>
<gene>
    <name evidence="3" type="ORF">H4O21_25285</name>
</gene>
<dbReference type="Proteomes" id="UP000565262">
    <property type="component" value="Unassembled WGS sequence"/>
</dbReference>
<name>A0A839IZ24_9GAMM</name>
<evidence type="ECO:0000259" key="2">
    <source>
        <dbReference type="PROSITE" id="PS50885"/>
    </source>
</evidence>
<keyword evidence="4" id="KW-1185">Reference proteome</keyword>
<keyword evidence="1" id="KW-0472">Membrane</keyword>
<evidence type="ECO:0000313" key="4">
    <source>
        <dbReference type="Proteomes" id="UP000565262"/>
    </source>
</evidence>
<accession>A0A839IZ24</accession>
<dbReference type="GO" id="GO:0007165">
    <property type="term" value="P:signal transduction"/>
    <property type="evidence" value="ECO:0007669"/>
    <property type="project" value="InterPro"/>
</dbReference>
<dbReference type="PANTHER" id="PTHR32089:SF112">
    <property type="entry name" value="LYSOZYME-LIKE PROTEIN-RELATED"/>
    <property type="match status" value="1"/>
</dbReference>
<organism evidence="3 4">
    <name type="scientific">Oceanospirillum sediminis</name>
    <dbReference type="NCBI Taxonomy" id="2760088"/>
    <lineage>
        <taxon>Bacteria</taxon>
        <taxon>Pseudomonadati</taxon>
        <taxon>Pseudomonadota</taxon>
        <taxon>Gammaproteobacteria</taxon>
        <taxon>Oceanospirillales</taxon>
        <taxon>Oceanospirillaceae</taxon>
        <taxon>Oceanospirillum</taxon>
    </lineage>
</organism>
<feature type="transmembrane region" description="Helical" evidence="1">
    <location>
        <begin position="6"/>
        <end position="28"/>
    </location>
</feature>
<dbReference type="SMART" id="SM00304">
    <property type="entry name" value="HAMP"/>
    <property type="match status" value="1"/>
</dbReference>
<dbReference type="EMBL" id="JACJFM010000371">
    <property type="protein sequence ID" value="MBB1489920.1"/>
    <property type="molecule type" value="Genomic_DNA"/>
</dbReference>
<sequence>HMSVLTCLIATVLSILFIIIGGFLAGLITHPIDIMAKMLKGIADGQGDLTMRLDIQSQDEVGELAQSFNKFIAKLQSISIQIIGLTNELTTSSVAAARSAST</sequence>
<evidence type="ECO:0000313" key="3">
    <source>
        <dbReference type="EMBL" id="MBB1489920.1"/>
    </source>
</evidence>
<proteinExistence type="predicted"/>
<dbReference type="PANTHER" id="PTHR32089">
    <property type="entry name" value="METHYL-ACCEPTING CHEMOTAXIS PROTEIN MCPB"/>
    <property type="match status" value="1"/>
</dbReference>
<feature type="non-terminal residue" evidence="3">
    <location>
        <position position="1"/>
    </location>
</feature>
<keyword evidence="1" id="KW-1133">Transmembrane helix</keyword>
<reference evidence="3 4" key="1">
    <citation type="submission" date="2020-08" db="EMBL/GenBank/DDBJ databases">
        <title>Oceanospirillum sp. nov. isolated from marine sediment.</title>
        <authorList>
            <person name="Ji X."/>
        </authorList>
    </citation>
    <scope>NUCLEOTIDE SEQUENCE [LARGE SCALE GENOMIC DNA]</scope>
    <source>
        <strain evidence="3 4">D5</strain>
    </source>
</reference>
<dbReference type="AlphaFoldDB" id="A0A839IZ24"/>
<dbReference type="Pfam" id="PF00672">
    <property type="entry name" value="HAMP"/>
    <property type="match status" value="1"/>
</dbReference>
<dbReference type="CDD" id="cd06225">
    <property type="entry name" value="HAMP"/>
    <property type="match status" value="1"/>
</dbReference>
<comment type="caution">
    <text evidence="3">The sequence shown here is derived from an EMBL/GenBank/DDBJ whole genome shotgun (WGS) entry which is preliminary data.</text>
</comment>
<dbReference type="SUPFAM" id="SSF158472">
    <property type="entry name" value="HAMP domain-like"/>
    <property type="match status" value="1"/>
</dbReference>
<dbReference type="GO" id="GO:0016020">
    <property type="term" value="C:membrane"/>
    <property type="evidence" value="ECO:0007669"/>
    <property type="project" value="InterPro"/>
</dbReference>
<dbReference type="Gene3D" id="6.10.340.10">
    <property type="match status" value="1"/>
</dbReference>
<feature type="non-terminal residue" evidence="3">
    <location>
        <position position="102"/>
    </location>
</feature>
<evidence type="ECO:0000256" key="1">
    <source>
        <dbReference type="SAM" id="Phobius"/>
    </source>
</evidence>
<keyword evidence="1" id="KW-0812">Transmembrane</keyword>
<feature type="domain" description="HAMP" evidence="2">
    <location>
        <begin position="26"/>
        <end position="80"/>
    </location>
</feature>
<dbReference type="InterPro" id="IPR003660">
    <property type="entry name" value="HAMP_dom"/>
</dbReference>
<protein>
    <submittedName>
        <fullName evidence="3">HAMP domain-containing protein</fullName>
    </submittedName>
</protein>